<dbReference type="EMBL" id="CP012603">
    <property type="protein sequence ID" value="ALE38143.1"/>
    <property type="molecule type" value="Genomic_DNA"/>
</dbReference>
<evidence type="ECO:0000313" key="1">
    <source>
        <dbReference type="EMBL" id="ALE38143.1"/>
    </source>
</evidence>
<evidence type="ECO:0000313" key="2">
    <source>
        <dbReference type="Proteomes" id="UP000056502"/>
    </source>
</evidence>
<proteinExistence type="predicted"/>
<dbReference type="AlphaFoldDB" id="A0A0M4N6S9"/>
<dbReference type="Proteomes" id="UP000056502">
    <property type="component" value="Chromosome I"/>
</dbReference>
<reference evidence="1 2" key="1">
    <citation type="journal article" date="2015" name="Genome Announc.">
        <title>Whole-Genome Sequence of Leptospira interrogans Serovar Hardjo Subtype Hardjoprajitno Strain Norma, Isolated from Cattle in a Leptospirosis Outbreak in Brazil.</title>
        <authorList>
            <person name="Cosate M.R."/>
            <person name="Soares S.C."/>
            <person name="Mendes T.A."/>
            <person name="Raittz R.T."/>
            <person name="Moreira E.C."/>
            <person name="Leite R."/>
            <person name="Fernandes G.R."/>
            <person name="Haddad J.P."/>
            <person name="Ortega J.M."/>
        </authorList>
    </citation>
    <scope>NUCLEOTIDE SEQUENCE [LARGE SCALE GENOMIC DNA]</scope>
    <source>
        <strain evidence="1 2">Norma</strain>
    </source>
</reference>
<organism evidence="1">
    <name type="scientific">Leptospira interrogans serovar Hardjo str. Norma</name>
    <dbReference type="NCBI Taxonomy" id="1279460"/>
    <lineage>
        <taxon>Bacteria</taxon>
        <taxon>Pseudomonadati</taxon>
        <taxon>Spirochaetota</taxon>
        <taxon>Spirochaetia</taxon>
        <taxon>Leptospirales</taxon>
        <taxon>Leptospiraceae</taxon>
        <taxon>Leptospira</taxon>
    </lineage>
</organism>
<accession>A0A0M4N6S9</accession>
<protein>
    <submittedName>
        <fullName evidence="1">Uncharacterized protein</fullName>
    </submittedName>
</protein>
<gene>
    <name evidence="1" type="ORF">G436_0930</name>
</gene>
<name>A0A0M4N6S9_LEPIR</name>
<sequence>MNKKSILNFKRNRDPIQHRFNITNAKAINRVVEKFHSDS</sequence>